<dbReference type="SUPFAM" id="SSF51905">
    <property type="entry name" value="FAD/NAD(P)-binding domain"/>
    <property type="match status" value="1"/>
</dbReference>
<dbReference type="InterPro" id="IPR002938">
    <property type="entry name" value="FAD-bd"/>
</dbReference>
<organism evidence="4 5">
    <name type="scientific">Streptomyces vastus</name>
    <dbReference type="NCBI Taxonomy" id="285451"/>
    <lineage>
        <taxon>Bacteria</taxon>
        <taxon>Bacillati</taxon>
        <taxon>Actinomycetota</taxon>
        <taxon>Actinomycetes</taxon>
        <taxon>Kitasatosporales</taxon>
        <taxon>Streptomycetaceae</taxon>
        <taxon>Streptomyces</taxon>
    </lineage>
</organism>
<evidence type="ECO:0000256" key="1">
    <source>
        <dbReference type="ARBA" id="ARBA00023002"/>
    </source>
</evidence>
<dbReference type="RefSeq" id="WP_344386830.1">
    <property type="nucleotide sequence ID" value="NZ_BAAASJ010000002.1"/>
</dbReference>
<accession>A0ABP6CMY5</accession>
<dbReference type="Proteomes" id="UP001500151">
    <property type="component" value="Unassembled WGS sequence"/>
</dbReference>
<dbReference type="InterPro" id="IPR050631">
    <property type="entry name" value="PheA/TfdB_FAD_monoxygenase"/>
</dbReference>
<dbReference type="PRINTS" id="PR00420">
    <property type="entry name" value="RNGMNOXGNASE"/>
</dbReference>
<dbReference type="PANTHER" id="PTHR43476:SF4">
    <property type="entry name" value="BLR0106 PROTEIN"/>
    <property type="match status" value="1"/>
</dbReference>
<evidence type="ECO:0000313" key="4">
    <source>
        <dbReference type="EMBL" id="GAA2619576.1"/>
    </source>
</evidence>
<dbReference type="Pfam" id="PF01494">
    <property type="entry name" value="FAD_binding_3"/>
    <property type="match status" value="1"/>
</dbReference>
<dbReference type="EMBL" id="BAAASJ010000002">
    <property type="protein sequence ID" value="GAA2619576.1"/>
    <property type="molecule type" value="Genomic_DNA"/>
</dbReference>
<sequence length="173" mass="18219">MKPSAERAQVLVVGGGPVGMLLAAELAERGVHTVVLEAETKPRDAPRAGTLHARTVQTLLRRGYLSVPDATDPGDPRARRSTGFHFAGMPLLRIPAPTVEGPPVLGVPQSALEETFAARAQEAGAVVLRDHTVCEVRSSERSGRVTALTGDGTRTFEADYVAGCDGARSVVRT</sequence>
<keyword evidence="5" id="KW-1185">Reference proteome</keyword>
<reference evidence="5" key="1">
    <citation type="journal article" date="2019" name="Int. J. Syst. Evol. Microbiol.">
        <title>The Global Catalogue of Microorganisms (GCM) 10K type strain sequencing project: providing services to taxonomists for standard genome sequencing and annotation.</title>
        <authorList>
            <consortium name="The Broad Institute Genomics Platform"/>
            <consortium name="The Broad Institute Genome Sequencing Center for Infectious Disease"/>
            <person name="Wu L."/>
            <person name="Ma J."/>
        </authorList>
    </citation>
    <scope>NUCLEOTIDE SEQUENCE [LARGE SCALE GENOMIC DNA]</scope>
    <source>
        <strain evidence="5">JCM 4524</strain>
    </source>
</reference>
<comment type="caution">
    <text evidence="4">The sequence shown here is derived from an EMBL/GenBank/DDBJ whole genome shotgun (WGS) entry which is preliminary data.</text>
</comment>
<protein>
    <recommendedName>
        <fullName evidence="3">FAD-binding domain-containing protein</fullName>
    </recommendedName>
</protein>
<keyword evidence="2" id="KW-0520">NAD</keyword>
<gene>
    <name evidence="4" type="ORF">GCM10010307_02290</name>
</gene>
<feature type="domain" description="FAD-binding" evidence="3">
    <location>
        <begin position="8"/>
        <end position="172"/>
    </location>
</feature>
<evidence type="ECO:0000256" key="2">
    <source>
        <dbReference type="ARBA" id="ARBA00023027"/>
    </source>
</evidence>
<keyword evidence="1" id="KW-0560">Oxidoreductase</keyword>
<evidence type="ECO:0000313" key="5">
    <source>
        <dbReference type="Proteomes" id="UP001500151"/>
    </source>
</evidence>
<proteinExistence type="predicted"/>
<evidence type="ECO:0000259" key="3">
    <source>
        <dbReference type="Pfam" id="PF01494"/>
    </source>
</evidence>
<dbReference type="Gene3D" id="3.50.50.60">
    <property type="entry name" value="FAD/NAD(P)-binding domain"/>
    <property type="match status" value="1"/>
</dbReference>
<dbReference type="InterPro" id="IPR036188">
    <property type="entry name" value="FAD/NAD-bd_sf"/>
</dbReference>
<dbReference type="PANTHER" id="PTHR43476">
    <property type="entry name" value="3-(3-HYDROXY-PHENYL)PROPIONATE/3-HYDROXYCINNAMIC ACID HYDROXYLASE"/>
    <property type="match status" value="1"/>
</dbReference>
<name>A0ABP6CMY5_9ACTN</name>